<evidence type="ECO:0000256" key="2">
    <source>
        <dbReference type="ARBA" id="ARBA00010663"/>
    </source>
</evidence>
<evidence type="ECO:0000313" key="14">
    <source>
        <dbReference type="Proteomes" id="UP000024635"/>
    </source>
</evidence>
<dbReference type="AlphaFoldDB" id="A0A016SN05"/>
<dbReference type="PRINTS" id="PR00237">
    <property type="entry name" value="GPCRRHODOPSN"/>
</dbReference>
<feature type="domain" description="G-protein coupled receptors family 1 profile" evidence="12">
    <location>
        <begin position="67"/>
        <end position="329"/>
    </location>
</feature>
<sequence>MSRPRLIDRSSSRSSTRFFPPSRPPRPSRMENATIPEEDGELYELSLCELIFWCILYAVIALLAVIGNSLVIFVTLLRLRSRAVTTYFIINLAFSDLLTGIFAIPFKFQAALFQEWFLPNSLCQIVPYAETVSLSVSVFTLTASAVHEFRTVFFPKHGRLNTRSARSLVVLIWLIAALVSLPHGLFHRVYLIEDGDFVIAQCRPVYADESWWKIYNIYLTIIHYFVPMIILDTAYTMIAIKIWTSTVSAGEESQTLNQNNLNTEISNRKLMYMLMIVVACFSLCWFPLETYLLLNEVRPEINGWKYINVLFFCAHWLAMSNSCLNPIIYGLYNNKYKREYKRVLRRLLCRPVEQNTGETFKFDTECSPVVVQRTWPNPYSCDGTSFYSETFQIASSTSTSVNKNKGHS</sequence>
<dbReference type="InterPro" id="IPR000611">
    <property type="entry name" value="NPY_rcpt"/>
</dbReference>
<dbReference type="OrthoDB" id="9445642at2759"/>
<dbReference type="PRINTS" id="PR01012">
    <property type="entry name" value="NRPEPTIDEYR"/>
</dbReference>
<keyword evidence="9" id="KW-0807">Transducer</keyword>
<comment type="caution">
    <text evidence="13">The sequence shown here is derived from an EMBL/GenBank/DDBJ whole genome shotgun (WGS) entry which is preliminary data.</text>
</comment>
<evidence type="ECO:0000256" key="4">
    <source>
        <dbReference type="ARBA" id="ARBA00022692"/>
    </source>
</evidence>
<feature type="transmembrane region" description="Helical" evidence="11">
    <location>
        <begin position="50"/>
        <end position="77"/>
    </location>
</feature>
<dbReference type="PANTHER" id="PTHR24238">
    <property type="entry name" value="G-PROTEIN COUPLED RECEPTOR"/>
    <property type="match status" value="1"/>
</dbReference>
<keyword evidence="3" id="KW-1003">Cell membrane</keyword>
<keyword evidence="5 11" id="KW-1133">Transmembrane helix</keyword>
<gene>
    <name evidence="13" type="primary">Acey_s0198.g1597</name>
    <name evidence="13" type="synonym">Acey-tag-49</name>
    <name evidence="13" type="ORF">Y032_0198g1597</name>
</gene>
<dbReference type="Pfam" id="PF00001">
    <property type="entry name" value="7tm_1"/>
    <property type="match status" value="1"/>
</dbReference>
<evidence type="ECO:0000256" key="5">
    <source>
        <dbReference type="ARBA" id="ARBA00022989"/>
    </source>
</evidence>
<feature type="region of interest" description="Disordered" evidence="10">
    <location>
        <begin position="1"/>
        <end position="32"/>
    </location>
</feature>
<feature type="compositionally biased region" description="Basic and acidic residues" evidence="10">
    <location>
        <begin position="1"/>
        <end position="11"/>
    </location>
</feature>
<name>A0A016SN05_9BILA</name>
<evidence type="ECO:0000256" key="10">
    <source>
        <dbReference type="SAM" id="MobiDB-lite"/>
    </source>
</evidence>
<reference evidence="14" key="1">
    <citation type="journal article" date="2015" name="Nat. Genet.">
        <title>The genome and transcriptome of the zoonotic hookworm Ancylostoma ceylanicum identify infection-specific gene families.</title>
        <authorList>
            <person name="Schwarz E.M."/>
            <person name="Hu Y."/>
            <person name="Antoshechkin I."/>
            <person name="Miller M.M."/>
            <person name="Sternberg P.W."/>
            <person name="Aroian R.V."/>
        </authorList>
    </citation>
    <scope>NUCLEOTIDE SEQUENCE</scope>
    <source>
        <strain evidence="14">HY135</strain>
    </source>
</reference>
<dbReference type="InterPro" id="IPR017452">
    <property type="entry name" value="GPCR_Rhodpsn_7TM"/>
</dbReference>
<keyword evidence="4 11" id="KW-0812">Transmembrane</keyword>
<proteinExistence type="inferred from homology"/>
<keyword evidence="7 11" id="KW-0472">Membrane</keyword>
<organism evidence="13 14">
    <name type="scientific">Ancylostoma ceylanicum</name>
    <dbReference type="NCBI Taxonomy" id="53326"/>
    <lineage>
        <taxon>Eukaryota</taxon>
        <taxon>Metazoa</taxon>
        <taxon>Ecdysozoa</taxon>
        <taxon>Nematoda</taxon>
        <taxon>Chromadorea</taxon>
        <taxon>Rhabditida</taxon>
        <taxon>Rhabditina</taxon>
        <taxon>Rhabditomorpha</taxon>
        <taxon>Strongyloidea</taxon>
        <taxon>Ancylostomatidae</taxon>
        <taxon>Ancylostomatinae</taxon>
        <taxon>Ancylostoma</taxon>
    </lineage>
</organism>
<evidence type="ECO:0000256" key="7">
    <source>
        <dbReference type="ARBA" id="ARBA00023136"/>
    </source>
</evidence>
<evidence type="ECO:0000256" key="9">
    <source>
        <dbReference type="ARBA" id="ARBA00023224"/>
    </source>
</evidence>
<evidence type="ECO:0000256" key="8">
    <source>
        <dbReference type="ARBA" id="ARBA00023170"/>
    </source>
</evidence>
<accession>A0A016SN05</accession>
<feature type="transmembrane region" description="Helical" evidence="11">
    <location>
        <begin position="214"/>
        <end position="235"/>
    </location>
</feature>
<dbReference type="PROSITE" id="PS50262">
    <property type="entry name" value="G_PROTEIN_RECEP_F1_2"/>
    <property type="match status" value="1"/>
</dbReference>
<keyword evidence="8" id="KW-0675">Receptor</keyword>
<feature type="transmembrane region" description="Helical" evidence="11">
    <location>
        <begin position="167"/>
        <end position="186"/>
    </location>
</feature>
<dbReference type="SUPFAM" id="SSF81321">
    <property type="entry name" value="Family A G protein-coupled receptor-like"/>
    <property type="match status" value="1"/>
</dbReference>
<keyword evidence="6" id="KW-0297">G-protein coupled receptor</keyword>
<evidence type="ECO:0000256" key="1">
    <source>
        <dbReference type="ARBA" id="ARBA00004651"/>
    </source>
</evidence>
<dbReference type="EMBL" id="JARK01001534">
    <property type="protein sequence ID" value="EYB92033.1"/>
    <property type="molecule type" value="Genomic_DNA"/>
</dbReference>
<protein>
    <recommendedName>
        <fullName evidence="12">G-protein coupled receptors family 1 profile domain-containing protein</fullName>
    </recommendedName>
</protein>
<comment type="similarity">
    <text evidence="2">Belongs to the G-protein coupled receptor 1 family.</text>
</comment>
<evidence type="ECO:0000256" key="3">
    <source>
        <dbReference type="ARBA" id="ARBA00022475"/>
    </source>
</evidence>
<evidence type="ECO:0000313" key="13">
    <source>
        <dbReference type="EMBL" id="EYB92033.1"/>
    </source>
</evidence>
<keyword evidence="14" id="KW-1185">Reference proteome</keyword>
<dbReference type="InterPro" id="IPR000276">
    <property type="entry name" value="GPCR_Rhodpsn"/>
</dbReference>
<dbReference type="PANTHER" id="PTHR24238:SF57">
    <property type="entry name" value="G-PROTEIN COUPLED RECEPTOR 83"/>
    <property type="match status" value="1"/>
</dbReference>
<feature type="transmembrane region" description="Helical" evidence="11">
    <location>
        <begin position="270"/>
        <end position="288"/>
    </location>
</feature>
<evidence type="ECO:0000259" key="12">
    <source>
        <dbReference type="PROSITE" id="PS50262"/>
    </source>
</evidence>
<dbReference type="Proteomes" id="UP000024635">
    <property type="component" value="Unassembled WGS sequence"/>
</dbReference>
<feature type="transmembrane region" description="Helical" evidence="11">
    <location>
        <begin position="84"/>
        <end position="105"/>
    </location>
</feature>
<dbReference type="STRING" id="53326.A0A016SN05"/>
<comment type="subcellular location">
    <subcellularLocation>
        <location evidence="1">Cell membrane</location>
        <topology evidence="1">Multi-pass membrane protein</topology>
    </subcellularLocation>
</comment>
<dbReference type="GO" id="GO:0005886">
    <property type="term" value="C:plasma membrane"/>
    <property type="evidence" value="ECO:0007669"/>
    <property type="project" value="UniProtKB-SubCell"/>
</dbReference>
<feature type="transmembrane region" description="Helical" evidence="11">
    <location>
        <begin position="125"/>
        <end position="146"/>
    </location>
</feature>
<feature type="transmembrane region" description="Helical" evidence="11">
    <location>
        <begin position="308"/>
        <end position="332"/>
    </location>
</feature>
<dbReference type="Gene3D" id="1.20.1070.10">
    <property type="entry name" value="Rhodopsin 7-helix transmembrane proteins"/>
    <property type="match status" value="1"/>
</dbReference>
<dbReference type="GO" id="GO:0004983">
    <property type="term" value="F:neuropeptide Y receptor activity"/>
    <property type="evidence" value="ECO:0007669"/>
    <property type="project" value="InterPro"/>
</dbReference>
<evidence type="ECO:0000256" key="6">
    <source>
        <dbReference type="ARBA" id="ARBA00023040"/>
    </source>
</evidence>
<evidence type="ECO:0000256" key="11">
    <source>
        <dbReference type="SAM" id="Phobius"/>
    </source>
</evidence>